<dbReference type="RefSeq" id="WP_330132654.1">
    <property type="nucleotide sequence ID" value="NZ_JAUTXY010000002.1"/>
</dbReference>
<organism evidence="2 3">
    <name type="scientific">Rhodococcus artemisiae</name>
    <dbReference type="NCBI Taxonomy" id="714159"/>
    <lineage>
        <taxon>Bacteria</taxon>
        <taxon>Bacillati</taxon>
        <taxon>Actinomycetota</taxon>
        <taxon>Actinomycetes</taxon>
        <taxon>Mycobacteriales</taxon>
        <taxon>Nocardiaceae</taxon>
        <taxon>Rhodococcus</taxon>
    </lineage>
</organism>
<dbReference type="Pfam" id="PF13193">
    <property type="entry name" value="AMP-binding_C"/>
    <property type="match status" value="1"/>
</dbReference>
<evidence type="ECO:0000313" key="2">
    <source>
        <dbReference type="EMBL" id="MEE2057202.1"/>
    </source>
</evidence>
<name>A0ABU7L778_9NOCA</name>
<dbReference type="Proteomes" id="UP001336020">
    <property type="component" value="Unassembled WGS sequence"/>
</dbReference>
<reference evidence="2 3" key="1">
    <citation type="submission" date="2023-07" db="EMBL/GenBank/DDBJ databases">
        <authorList>
            <person name="Girao M."/>
            <person name="Carvalho M.F."/>
        </authorList>
    </citation>
    <scope>NUCLEOTIDE SEQUENCE [LARGE SCALE GENOMIC DNA]</scope>
    <source>
        <strain evidence="2 3">YIM65754</strain>
    </source>
</reference>
<feature type="domain" description="AMP-binding enzyme C-terminal" evidence="1">
    <location>
        <begin position="2"/>
        <end position="59"/>
    </location>
</feature>
<protein>
    <recommendedName>
        <fullName evidence="1">AMP-binding enzyme C-terminal domain-containing protein</fullName>
    </recommendedName>
</protein>
<gene>
    <name evidence="2" type="ORF">Q7514_06635</name>
</gene>
<accession>A0ABU7L778</accession>
<evidence type="ECO:0000259" key="1">
    <source>
        <dbReference type="Pfam" id="PF13193"/>
    </source>
</evidence>
<dbReference type="InterPro" id="IPR045851">
    <property type="entry name" value="AMP-bd_C_sf"/>
</dbReference>
<sequence length="82" mass="9132">MGVPDPVAGQQVLLVAESVENSTLDELELYTWLTSNLPKHARPRYLILTHALPRTPTNKVLKTGLLDTIDLTDAWSPPVRRS</sequence>
<proteinExistence type="predicted"/>
<dbReference type="InterPro" id="IPR025110">
    <property type="entry name" value="AMP-bd_C"/>
</dbReference>
<dbReference type="EMBL" id="JAUTXY010000002">
    <property type="protein sequence ID" value="MEE2057202.1"/>
    <property type="molecule type" value="Genomic_DNA"/>
</dbReference>
<dbReference type="SUPFAM" id="SSF56801">
    <property type="entry name" value="Acetyl-CoA synthetase-like"/>
    <property type="match status" value="1"/>
</dbReference>
<evidence type="ECO:0000313" key="3">
    <source>
        <dbReference type="Proteomes" id="UP001336020"/>
    </source>
</evidence>
<comment type="caution">
    <text evidence="2">The sequence shown here is derived from an EMBL/GenBank/DDBJ whole genome shotgun (WGS) entry which is preliminary data.</text>
</comment>
<keyword evidence="3" id="KW-1185">Reference proteome</keyword>
<dbReference type="Gene3D" id="3.30.300.30">
    <property type="match status" value="1"/>
</dbReference>